<protein>
    <submittedName>
        <fullName evidence="1">Biliverdin-producing heme oxygenase</fullName>
    </submittedName>
</protein>
<gene>
    <name evidence="1" type="ORF">ACIGG6_16305</name>
</gene>
<proteinExistence type="predicted"/>
<accession>A0ABW8BWE6</accession>
<dbReference type="RefSeq" id="WP_399845888.1">
    <property type="nucleotide sequence ID" value="NZ_JBITWC010000030.1"/>
</dbReference>
<dbReference type="Gene3D" id="1.20.910.10">
    <property type="entry name" value="Heme oxygenase-like"/>
    <property type="match status" value="1"/>
</dbReference>
<dbReference type="EMBL" id="JBITWC010000030">
    <property type="protein sequence ID" value="MFI8751550.1"/>
    <property type="molecule type" value="Genomic_DNA"/>
</dbReference>
<comment type="caution">
    <text evidence="1">The sequence shown here is derived from an EMBL/GenBank/DDBJ whole genome shotgun (WGS) entry which is preliminary data.</text>
</comment>
<dbReference type="CDD" id="cd19166">
    <property type="entry name" value="HemeO-bac"/>
    <property type="match status" value="1"/>
</dbReference>
<dbReference type="InterPro" id="IPR016084">
    <property type="entry name" value="Haem_Oase-like_multi-hlx"/>
</dbReference>
<keyword evidence="2" id="KW-1185">Reference proteome</keyword>
<name>A0ABW8BWE6_9GAMM</name>
<sequence length="203" mass="22291">MESDSSVTLAYWLKQETQADHHRVDHHPALRALLRPNVTMATYGAALACLYPAIAGLENALSQAIEKRNSRYALTLREPLLRHDLTQLNQPLLPAWCFAVPASVYEMVGMLYVLEGSRLGGEVIGRHAKRCLGEQIPCRFFTETPLTPAGWAGFWCFAEAICPSGSWPQILRGAQQAFSGFTKALTDSLPATTTPPLALVPTE</sequence>
<organism evidence="1 2">
    <name type="scientific">Vreelandella lionensis</name>
    <dbReference type="NCBI Taxonomy" id="1144478"/>
    <lineage>
        <taxon>Bacteria</taxon>
        <taxon>Pseudomonadati</taxon>
        <taxon>Pseudomonadota</taxon>
        <taxon>Gammaproteobacteria</taxon>
        <taxon>Oceanospirillales</taxon>
        <taxon>Halomonadaceae</taxon>
        <taxon>Vreelandella</taxon>
    </lineage>
</organism>
<evidence type="ECO:0000313" key="2">
    <source>
        <dbReference type="Proteomes" id="UP001614338"/>
    </source>
</evidence>
<dbReference type="SUPFAM" id="SSF48613">
    <property type="entry name" value="Heme oxygenase-like"/>
    <property type="match status" value="1"/>
</dbReference>
<evidence type="ECO:0000313" key="1">
    <source>
        <dbReference type="EMBL" id="MFI8751550.1"/>
    </source>
</evidence>
<reference evidence="1 2" key="1">
    <citation type="submission" date="2024-10" db="EMBL/GenBank/DDBJ databases">
        <title>The Natural Products Discovery Center: Release of the First 8490 Sequenced Strains for Exploring Actinobacteria Biosynthetic Diversity.</title>
        <authorList>
            <person name="Kalkreuter E."/>
            <person name="Kautsar S.A."/>
            <person name="Yang D."/>
            <person name="Bader C.D."/>
            <person name="Teijaro C.N."/>
            <person name="Fluegel L."/>
            <person name="Davis C.M."/>
            <person name="Simpson J.R."/>
            <person name="Lauterbach L."/>
            <person name="Steele A.D."/>
            <person name="Gui C."/>
            <person name="Meng S."/>
            <person name="Li G."/>
            <person name="Viehrig K."/>
            <person name="Ye F."/>
            <person name="Su P."/>
            <person name="Kiefer A.F."/>
            <person name="Nichols A."/>
            <person name="Cepeda A.J."/>
            <person name="Yan W."/>
            <person name="Fan B."/>
            <person name="Jiang Y."/>
            <person name="Adhikari A."/>
            <person name="Zheng C.-J."/>
            <person name="Schuster L."/>
            <person name="Cowan T.M."/>
            <person name="Smanski M.J."/>
            <person name="Chevrette M.G."/>
            <person name="De Carvalho L.P.S."/>
            <person name="Shen B."/>
        </authorList>
    </citation>
    <scope>NUCLEOTIDE SEQUENCE [LARGE SCALE GENOMIC DNA]</scope>
    <source>
        <strain evidence="1 2">NPDC077409</strain>
    </source>
</reference>
<dbReference type="Proteomes" id="UP001614338">
    <property type="component" value="Unassembled WGS sequence"/>
</dbReference>